<dbReference type="PROSITE" id="PS01275">
    <property type="entry name" value="EFP"/>
    <property type="match status" value="1"/>
</dbReference>
<comment type="similarity">
    <text evidence="3 8 10">Belongs to the elongation factor P family.</text>
</comment>
<dbReference type="SUPFAM" id="SSF50104">
    <property type="entry name" value="Translation proteins SH3-like domain"/>
    <property type="match status" value="1"/>
</dbReference>
<dbReference type="SUPFAM" id="SSF50249">
    <property type="entry name" value="Nucleic acid-binding proteins"/>
    <property type="match status" value="2"/>
</dbReference>
<keyword evidence="5 8" id="KW-0251">Elongation factor</keyword>
<evidence type="ECO:0000256" key="9">
    <source>
        <dbReference type="NCBIfam" id="TIGR00038"/>
    </source>
</evidence>
<dbReference type="Pfam" id="PF01132">
    <property type="entry name" value="EFP"/>
    <property type="match status" value="1"/>
</dbReference>
<dbReference type="HAMAP" id="MF_00141">
    <property type="entry name" value="EF_P"/>
    <property type="match status" value="1"/>
</dbReference>
<evidence type="ECO:0000256" key="4">
    <source>
        <dbReference type="ARBA" id="ARBA00022490"/>
    </source>
</evidence>
<dbReference type="InterPro" id="IPR001059">
    <property type="entry name" value="Transl_elong_P/YeiP_cen"/>
</dbReference>
<dbReference type="Pfam" id="PF09285">
    <property type="entry name" value="Elong-fact-P_C"/>
    <property type="match status" value="1"/>
</dbReference>
<dbReference type="InterPro" id="IPR013185">
    <property type="entry name" value="Transl_elong_KOW-like"/>
</dbReference>
<evidence type="ECO:0000256" key="5">
    <source>
        <dbReference type="ARBA" id="ARBA00022768"/>
    </source>
</evidence>
<dbReference type="InterPro" id="IPR020599">
    <property type="entry name" value="Transl_elong_fac_P/YeiP"/>
</dbReference>
<evidence type="ECO:0000256" key="8">
    <source>
        <dbReference type="HAMAP-Rule" id="MF_00141"/>
    </source>
</evidence>
<dbReference type="Proteomes" id="UP001055955">
    <property type="component" value="Chromosome"/>
</dbReference>
<dbReference type="InterPro" id="IPR013852">
    <property type="entry name" value="Transl_elong_P/YeiP_CS"/>
</dbReference>
<dbReference type="CDD" id="cd04470">
    <property type="entry name" value="S1_EF-P_repeat_1"/>
    <property type="match status" value="1"/>
</dbReference>
<dbReference type="RefSeq" id="WP_258568303.1">
    <property type="nucleotide sequence ID" value="NZ_CP092900.1"/>
</dbReference>
<keyword evidence="7 8" id="KW-0379">Hydroxylation</keyword>
<gene>
    <name evidence="8 13" type="primary">efp</name>
    <name evidence="13" type="ORF">MMH89_04715</name>
</gene>
<dbReference type="Pfam" id="PF08207">
    <property type="entry name" value="EFP_N"/>
    <property type="match status" value="1"/>
</dbReference>
<evidence type="ECO:0000259" key="12">
    <source>
        <dbReference type="SMART" id="SM01185"/>
    </source>
</evidence>
<evidence type="ECO:0000256" key="3">
    <source>
        <dbReference type="ARBA" id="ARBA00009479"/>
    </source>
</evidence>
<dbReference type="PIRSF" id="PIRSF005901">
    <property type="entry name" value="EF-P"/>
    <property type="match status" value="1"/>
</dbReference>
<dbReference type="NCBIfam" id="TIGR00038">
    <property type="entry name" value="efp"/>
    <property type="match status" value="1"/>
</dbReference>
<evidence type="ECO:0000256" key="6">
    <source>
        <dbReference type="ARBA" id="ARBA00022917"/>
    </source>
</evidence>
<dbReference type="NCBIfam" id="NF001810">
    <property type="entry name" value="PRK00529.1"/>
    <property type="match status" value="1"/>
</dbReference>
<feature type="domain" description="Elongation factor P C-terminal" evidence="11">
    <location>
        <begin position="129"/>
        <end position="184"/>
    </location>
</feature>
<dbReference type="SMART" id="SM00841">
    <property type="entry name" value="Elong-fact-P_C"/>
    <property type="match status" value="1"/>
</dbReference>
<keyword evidence="6 8" id="KW-0648">Protein biosynthesis</keyword>
<reference evidence="13 14" key="1">
    <citation type="journal article" date="2022" name="Nat. Microbiol.">
        <title>The microbiome of a bacterivorous marine choanoflagellate contains a resource-demanding obligate bacterial associate.</title>
        <authorList>
            <person name="Needham D.M."/>
            <person name="Poirier C."/>
            <person name="Bachy C."/>
            <person name="George E.E."/>
            <person name="Wilken S."/>
            <person name="Yung C.C.M."/>
            <person name="Limardo A.J."/>
            <person name="Morando M."/>
            <person name="Sudek L."/>
            <person name="Malmstrom R.R."/>
            <person name="Keeling P.J."/>
            <person name="Santoro A.E."/>
            <person name="Worden A.Z."/>
        </authorList>
    </citation>
    <scope>NUCLEOTIDE SEQUENCE [LARGE SCALE GENOMIC DNA]</scope>
    <source>
        <strain evidence="13 14">Comchoano-1</strain>
    </source>
</reference>
<comment type="PTM">
    <text evidence="8">May be beta-lysylated on the epsilon-amino group of Lys-32 by the combined action of EpmA and EpmB, and then hydroxylated on the C5 position of the same residue by EpmC (if this protein is present). Lysylation is critical for the stimulatory effect of EF-P on peptide-bond formation. The lysylation moiety may extend toward the peptidyltransferase center and stabilize the terminal 3-CCA end of the tRNA. Hydroxylation of the C5 position on Lys-32 may allow additional potential stabilizing hydrogen-bond interactions with the P-tRNA.</text>
</comment>
<feature type="domain" description="Translation elongation factor P/YeiP central" evidence="12">
    <location>
        <begin position="67"/>
        <end position="121"/>
    </location>
</feature>
<dbReference type="InterPro" id="IPR014722">
    <property type="entry name" value="Rib_uL2_dom2"/>
</dbReference>
<feature type="modified residue" description="N6-(3,6-diaminohexanoyl)-5-hydroxylysine" evidence="8">
    <location>
        <position position="32"/>
    </location>
</feature>
<dbReference type="SMART" id="SM01185">
    <property type="entry name" value="EFP"/>
    <property type="match status" value="1"/>
</dbReference>
<dbReference type="PANTHER" id="PTHR30053:SF12">
    <property type="entry name" value="ELONGATION FACTOR P (EF-P) FAMILY PROTEIN"/>
    <property type="match status" value="1"/>
</dbReference>
<comment type="subcellular location">
    <subcellularLocation>
        <location evidence="1 8">Cytoplasm</location>
    </subcellularLocation>
</comment>
<dbReference type="CDD" id="cd05794">
    <property type="entry name" value="S1_EF-P_repeat_2"/>
    <property type="match status" value="1"/>
</dbReference>
<dbReference type="PANTHER" id="PTHR30053">
    <property type="entry name" value="ELONGATION FACTOR P"/>
    <property type="match status" value="1"/>
</dbReference>
<dbReference type="EMBL" id="CP092900">
    <property type="protein sequence ID" value="UTC24519.1"/>
    <property type="molecule type" value="Genomic_DNA"/>
</dbReference>
<name>A0ABY5DKW0_9GAMM</name>
<comment type="function">
    <text evidence="8">Involved in peptide bond synthesis. Alleviates ribosome stalling that occurs when 3 or more consecutive Pro residues or the sequence PPG is present in a protein, possibly by augmenting the peptidyl transferase activity of the ribosome. Modification of Lys-32 is required for alleviation.</text>
</comment>
<dbReference type="InterPro" id="IPR012340">
    <property type="entry name" value="NA-bd_OB-fold"/>
</dbReference>
<dbReference type="GO" id="GO:0003746">
    <property type="term" value="F:translation elongation factor activity"/>
    <property type="evidence" value="ECO:0007669"/>
    <property type="project" value="UniProtKB-KW"/>
</dbReference>
<keyword evidence="4 8" id="KW-0963">Cytoplasm</keyword>
<comment type="pathway">
    <text evidence="2 8">Protein biosynthesis; polypeptide chain elongation.</text>
</comment>
<dbReference type="Gene3D" id="2.40.50.140">
    <property type="entry name" value="Nucleic acid-binding proteins"/>
    <property type="match status" value="2"/>
</dbReference>
<dbReference type="InterPro" id="IPR008991">
    <property type="entry name" value="Translation_prot_SH3-like_sf"/>
</dbReference>
<protein>
    <recommendedName>
        <fullName evidence="8 9">Elongation factor P</fullName>
        <shortName evidence="8">EF-P</shortName>
    </recommendedName>
</protein>
<dbReference type="Gene3D" id="2.30.30.30">
    <property type="match status" value="1"/>
</dbReference>
<keyword evidence="14" id="KW-1185">Reference proteome</keyword>
<evidence type="ECO:0000313" key="13">
    <source>
        <dbReference type="EMBL" id="UTC24519.1"/>
    </source>
</evidence>
<evidence type="ECO:0000256" key="2">
    <source>
        <dbReference type="ARBA" id="ARBA00004815"/>
    </source>
</evidence>
<organism evidence="13 14">
    <name type="scientific">Candidatus Comchoanobacter bicostacola</name>
    <dbReference type="NCBI Taxonomy" id="2919598"/>
    <lineage>
        <taxon>Bacteria</taxon>
        <taxon>Pseudomonadati</taxon>
        <taxon>Pseudomonadota</taxon>
        <taxon>Gammaproteobacteria</taxon>
        <taxon>Candidatus Comchoanobacterales</taxon>
        <taxon>Candidatus Comchoanobacteraceae</taxon>
        <taxon>Candidatus Comchoanobacter</taxon>
    </lineage>
</organism>
<sequence>MSSVGNIRSGAKFMLDGSPAEVLDNEHVKPGKGQAFNRIKARNMVTGRVVTKTYPSGASVDLADVHESDMRMLYADHEGWHFMDDTTFDQLTVTSDQMKEAKRWLVDGAVATIVVWQGKVLSVVPQTFVELDISECAPNAKGDTVSGGTKVAVLETGHEIKVPLFIEQGEKIKIDTRSGEYVSRA</sequence>
<evidence type="ECO:0000256" key="10">
    <source>
        <dbReference type="RuleBase" id="RU004389"/>
    </source>
</evidence>
<evidence type="ECO:0000313" key="14">
    <source>
        <dbReference type="Proteomes" id="UP001055955"/>
    </source>
</evidence>
<evidence type="ECO:0000256" key="7">
    <source>
        <dbReference type="ARBA" id="ARBA00023278"/>
    </source>
</evidence>
<accession>A0ABY5DKW0</accession>
<dbReference type="InterPro" id="IPR015365">
    <property type="entry name" value="Elong-fact-P_C"/>
</dbReference>
<evidence type="ECO:0000256" key="1">
    <source>
        <dbReference type="ARBA" id="ARBA00004496"/>
    </source>
</evidence>
<evidence type="ECO:0000259" key="11">
    <source>
        <dbReference type="SMART" id="SM00841"/>
    </source>
</evidence>
<dbReference type="InterPro" id="IPR011768">
    <property type="entry name" value="Transl_elongation_fac_P"/>
</dbReference>
<proteinExistence type="inferred from homology"/>